<dbReference type="Proteomes" id="UP000005522">
    <property type="component" value="Chromosome"/>
</dbReference>
<keyword evidence="10" id="KW-0573">Peptidoglycan synthesis</keyword>
<evidence type="ECO:0000256" key="7">
    <source>
        <dbReference type="ARBA" id="ARBA00022692"/>
    </source>
</evidence>
<dbReference type="InterPro" id="IPR036138">
    <property type="entry name" value="PBP_dimer_sf"/>
</dbReference>
<dbReference type="HOGENOM" id="CLU_009289_1_2_6"/>
<name>A0A059ZXX2_ACICK</name>
<dbReference type="EMBL" id="CP005986">
    <property type="protein sequence ID" value="AIA56380.1"/>
    <property type="molecule type" value="Genomic_DNA"/>
</dbReference>
<evidence type="ECO:0000256" key="9">
    <source>
        <dbReference type="ARBA" id="ARBA00022960"/>
    </source>
</evidence>
<dbReference type="InterPro" id="IPR050515">
    <property type="entry name" value="Beta-lactam/transpept"/>
</dbReference>
<dbReference type="GO" id="GO:0006508">
    <property type="term" value="P:proteolysis"/>
    <property type="evidence" value="ECO:0007669"/>
    <property type="project" value="UniProtKB-KW"/>
</dbReference>
<dbReference type="GO" id="GO:0071555">
    <property type="term" value="P:cell wall organization"/>
    <property type="evidence" value="ECO:0007669"/>
    <property type="project" value="UniProtKB-KW"/>
</dbReference>
<feature type="domain" description="Penicillin-binding protein transpeptidase" evidence="15">
    <location>
        <begin position="263"/>
        <end position="580"/>
    </location>
</feature>
<keyword evidence="13" id="KW-0961">Cell wall biogenesis/degradation</keyword>
<dbReference type="GO" id="GO:0009252">
    <property type="term" value="P:peptidoglycan biosynthetic process"/>
    <property type="evidence" value="ECO:0007669"/>
    <property type="project" value="UniProtKB-KW"/>
</dbReference>
<organism evidence="17 18">
    <name type="scientific">Acidithiobacillus caldus (strain ATCC 51756 / DSM 8584 / KU)</name>
    <dbReference type="NCBI Taxonomy" id="637389"/>
    <lineage>
        <taxon>Bacteria</taxon>
        <taxon>Pseudomonadati</taxon>
        <taxon>Pseudomonadota</taxon>
        <taxon>Acidithiobacillia</taxon>
        <taxon>Acidithiobacillales</taxon>
        <taxon>Acidithiobacillaceae</taxon>
        <taxon>Acidithiobacillus</taxon>
    </lineage>
</organism>
<evidence type="ECO:0000313" key="17">
    <source>
        <dbReference type="EMBL" id="AIA56380.1"/>
    </source>
</evidence>
<dbReference type="GO" id="GO:0008658">
    <property type="term" value="F:penicillin binding"/>
    <property type="evidence" value="ECO:0007669"/>
    <property type="project" value="InterPro"/>
</dbReference>
<dbReference type="eggNOG" id="COG0768">
    <property type="taxonomic scope" value="Bacteria"/>
</dbReference>
<evidence type="ECO:0000259" key="16">
    <source>
        <dbReference type="Pfam" id="PF03717"/>
    </source>
</evidence>
<keyword evidence="7 14" id="KW-0812">Transmembrane</keyword>
<dbReference type="Pfam" id="PF03717">
    <property type="entry name" value="PBP_dimer"/>
    <property type="match status" value="1"/>
</dbReference>
<dbReference type="PANTHER" id="PTHR30627:SF2">
    <property type="entry name" value="PEPTIDOGLYCAN D,D-TRANSPEPTIDASE MRDA"/>
    <property type="match status" value="1"/>
</dbReference>
<proteinExistence type="predicted"/>
<dbReference type="InterPro" id="IPR017790">
    <property type="entry name" value="Penicillin-binding_protein_2"/>
</dbReference>
<evidence type="ECO:0000256" key="4">
    <source>
        <dbReference type="ARBA" id="ARBA00022519"/>
    </source>
</evidence>
<dbReference type="PANTHER" id="PTHR30627">
    <property type="entry name" value="PEPTIDOGLYCAN D,D-TRANSPEPTIDASE"/>
    <property type="match status" value="1"/>
</dbReference>
<dbReference type="KEGG" id="acz:Acaty_c2536"/>
<evidence type="ECO:0000256" key="10">
    <source>
        <dbReference type="ARBA" id="ARBA00022984"/>
    </source>
</evidence>
<feature type="domain" description="Penicillin-binding protein dimerisation" evidence="16">
    <location>
        <begin position="59"/>
        <end position="228"/>
    </location>
</feature>
<sequence length="615" mass="68987">MSPLPLSQHPFRRRLFWAVLFLVVLFVLLLGRIVEMEILHYRRFRQMAQANHSAIVPLAPARGPILAYHGQILAGNRARYVLEIIPDEVRHLHATLTDLAKRFPISRQRIAHLLATLDDKPAYLPRLLMAHMSRAEMARFAVREQDFPGVSLAVRWHRFYPYSPLFSSVVGYVGPVTAADLQGFDRQKYLYRRHVGVTGLEYAFERALRGRFGYRILEVNALGEPVAQLREVPPTPGDTLQTTLRLRVERAVARVMRRFHYRGALVAINPNTGAVLASVSHPSFNANWFVNGIGRRHWQELLQRPGRPLVDRVAQGLYPPGSTIKPFYALQALQDRVIGPDFHTFCPGFLRVGGHVYWDWYRAGFGETGLTKALAWSVDVFFYKLAMKMGIRRQDQALWRFGFGRQAPIDTPGSSPGFVPTPAWKERRFHAPWYTGDSIILGIGQGYLLVTPLQLVRAVAAIANGGKLPYLHVARALIEPQSGRRIRLPVPAPTRLHLPAFALRAVRRGMRACVTRGTCKAVSYPGISMAGKTGTAEVPVAFKDGRTVYNDDSLFIGWAPYRHPRIAVAAVVEDGGANAWQALPVARAAFLAYLKPNLKIRTFTNIVVNPAQAFG</sequence>
<dbReference type="GO" id="GO:0005886">
    <property type="term" value="C:plasma membrane"/>
    <property type="evidence" value="ECO:0007669"/>
    <property type="project" value="UniProtKB-SubCell"/>
</dbReference>
<feature type="transmembrane region" description="Helical" evidence="14">
    <location>
        <begin position="15"/>
        <end position="34"/>
    </location>
</feature>
<dbReference type="Pfam" id="PF00905">
    <property type="entry name" value="Transpeptidase"/>
    <property type="match status" value="1"/>
</dbReference>
<dbReference type="Gene3D" id="3.90.1310.10">
    <property type="entry name" value="Penicillin-binding protein 2a (Domain 2)"/>
    <property type="match status" value="1"/>
</dbReference>
<evidence type="ECO:0000256" key="11">
    <source>
        <dbReference type="ARBA" id="ARBA00022989"/>
    </source>
</evidence>
<dbReference type="NCBIfam" id="TIGR03423">
    <property type="entry name" value="pbp2_mrdA"/>
    <property type="match status" value="1"/>
</dbReference>
<evidence type="ECO:0000256" key="5">
    <source>
        <dbReference type="ARBA" id="ARBA00022645"/>
    </source>
</evidence>
<comment type="subcellular location">
    <subcellularLocation>
        <location evidence="2">Cell membrane</location>
    </subcellularLocation>
    <subcellularLocation>
        <location evidence="1">Membrane</location>
        <topology evidence="1">Single-pass membrane protein</topology>
    </subcellularLocation>
</comment>
<evidence type="ECO:0000256" key="14">
    <source>
        <dbReference type="SAM" id="Phobius"/>
    </source>
</evidence>
<keyword evidence="4" id="KW-0997">Cell inner membrane</keyword>
<keyword evidence="11 14" id="KW-1133">Transmembrane helix</keyword>
<evidence type="ECO:0000256" key="8">
    <source>
        <dbReference type="ARBA" id="ARBA00022801"/>
    </source>
</evidence>
<protein>
    <submittedName>
        <fullName evidence="17">Penicillin-binding protein 2 (PBP-2)</fullName>
    </submittedName>
</protein>
<dbReference type="GO" id="GO:0009002">
    <property type="term" value="F:serine-type D-Ala-D-Ala carboxypeptidase activity"/>
    <property type="evidence" value="ECO:0007669"/>
    <property type="project" value="InterPro"/>
</dbReference>
<evidence type="ECO:0000256" key="1">
    <source>
        <dbReference type="ARBA" id="ARBA00004167"/>
    </source>
</evidence>
<dbReference type="GO" id="GO:0071972">
    <property type="term" value="F:peptidoglycan L,D-transpeptidase activity"/>
    <property type="evidence" value="ECO:0007669"/>
    <property type="project" value="TreeGrafter"/>
</dbReference>
<gene>
    <name evidence="17" type="ORF">Acaty_c2536</name>
</gene>
<keyword evidence="6" id="KW-0645">Protease</keyword>
<evidence type="ECO:0000259" key="15">
    <source>
        <dbReference type="Pfam" id="PF00905"/>
    </source>
</evidence>
<dbReference type="Gene3D" id="3.30.1390.30">
    <property type="entry name" value="Penicillin-binding protein 2a, domain 3"/>
    <property type="match status" value="1"/>
</dbReference>
<keyword evidence="9" id="KW-0133">Cell shape</keyword>
<dbReference type="AlphaFoldDB" id="A0A059ZXX2"/>
<evidence type="ECO:0000256" key="13">
    <source>
        <dbReference type="ARBA" id="ARBA00023316"/>
    </source>
</evidence>
<dbReference type="SUPFAM" id="SSF56519">
    <property type="entry name" value="Penicillin binding protein dimerisation domain"/>
    <property type="match status" value="1"/>
</dbReference>
<dbReference type="InterPro" id="IPR001460">
    <property type="entry name" value="PCN-bd_Tpept"/>
</dbReference>
<keyword evidence="12 14" id="KW-0472">Membrane</keyword>
<evidence type="ECO:0000256" key="6">
    <source>
        <dbReference type="ARBA" id="ARBA00022670"/>
    </source>
</evidence>
<evidence type="ECO:0000256" key="2">
    <source>
        <dbReference type="ARBA" id="ARBA00004236"/>
    </source>
</evidence>
<dbReference type="GO" id="GO:0008360">
    <property type="term" value="P:regulation of cell shape"/>
    <property type="evidence" value="ECO:0007669"/>
    <property type="project" value="UniProtKB-KW"/>
</dbReference>
<dbReference type="GeneID" id="92932600"/>
<dbReference type="InterPro" id="IPR012338">
    <property type="entry name" value="Beta-lactam/transpept-like"/>
</dbReference>
<keyword evidence="8" id="KW-0378">Hydrolase</keyword>
<dbReference type="SUPFAM" id="SSF56601">
    <property type="entry name" value="beta-lactamase/transpeptidase-like"/>
    <property type="match status" value="1"/>
</dbReference>
<dbReference type="Gene3D" id="3.40.710.10">
    <property type="entry name" value="DD-peptidase/beta-lactamase superfamily"/>
    <property type="match status" value="1"/>
</dbReference>
<evidence type="ECO:0000256" key="3">
    <source>
        <dbReference type="ARBA" id="ARBA00022475"/>
    </source>
</evidence>
<evidence type="ECO:0000313" key="18">
    <source>
        <dbReference type="Proteomes" id="UP000005522"/>
    </source>
</evidence>
<keyword evidence="5" id="KW-0121">Carboxypeptidase</keyword>
<dbReference type="RefSeq" id="WP_004869198.1">
    <property type="nucleotide sequence ID" value="NZ_CP005986.1"/>
</dbReference>
<accession>A0A059ZXX2</accession>
<evidence type="ECO:0000256" key="12">
    <source>
        <dbReference type="ARBA" id="ARBA00023136"/>
    </source>
</evidence>
<keyword evidence="3" id="KW-1003">Cell membrane</keyword>
<dbReference type="InterPro" id="IPR005311">
    <property type="entry name" value="PBP_dimer"/>
</dbReference>
<reference evidence="17 18" key="1">
    <citation type="journal article" date="2009" name="J. Bacteriol.">
        <title>Draft genome sequence of the extremely acidophilic bacterium Acidithiobacillus caldus ATCC 51756 reveals metabolic versatility in the genus Acidithiobacillus.</title>
        <authorList>
            <person name="Valdes J."/>
            <person name="Quatrini R."/>
            <person name="Hallberg K."/>
            <person name="Dopson M."/>
            <person name="Valenzuela P.D."/>
            <person name="Holmes D.S."/>
        </authorList>
    </citation>
    <scope>NUCLEOTIDE SEQUENCE [LARGE SCALE GENOMIC DNA]</scope>
    <source>
        <strain evidence="18">ATCC 51756 / DSM 8584 / KU</strain>
    </source>
</reference>